<evidence type="ECO:0000256" key="4">
    <source>
        <dbReference type="ARBA" id="ARBA00023163"/>
    </source>
</evidence>
<keyword evidence="4" id="KW-0804">Transcription</keyword>
<dbReference type="Pfam" id="PF03466">
    <property type="entry name" value="LysR_substrate"/>
    <property type="match status" value="1"/>
</dbReference>
<feature type="domain" description="HTH lysR-type" evidence="5">
    <location>
        <begin position="1"/>
        <end position="58"/>
    </location>
</feature>
<dbReference type="SUPFAM" id="SSF46785">
    <property type="entry name" value="Winged helix' DNA-binding domain"/>
    <property type="match status" value="1"/>
</dbReference>
<comment type="similarity">
    <text evidence="1">Belongs to the LysR transcriptional regulatory family.</text>
</comment>
<dbReference type="Gene3D" id="1.10.10.10">
    <property type="entry name" value="Winged helix-like DNA-binding domain superfamily/Winged helix DNA-binding domain"/>
    <property type="match status" value="1"/>
</dbReference>
<dbReference type="Gene3D" id="3.40.190.290">
    <property type="match status" value="1"/>
</dbReference>
<keyword evidence="3" id="KW-0238">DNA-binding</keyword>
<evidence type="ECO:0000256" key="3">
    <source>
        <dbReference type="ARBA" id="ARBA00023125"/>
    </source>
</evidence>
<dbReference type="PANTHER" id="PTHR30126:SF40">
    <property type="entry name" value="HTH-TYPE TRANSCRIPTIONAL REGULATOR GLTR"/>
    <property type="match status" value="1"/>
</dbReference>
<keyword evidence="7" id="KW-1185">Reference proteome</keyword>
<dbReference type="InterPro" id="IPR036390">
    <property type="entry name" value="WH_DNA-bd_sf"/>
</dbReference>
<dbReference type="InterPro" id="IPR036388">
    <property type="entry name" value="WH-like_DNA-bd_sf"/>
</dbReference>
<dbReference type="InterPro" id="IPR000847">
    <property type="entry name" value="LysR_HTH_N"/>
</dbReference>
<name>A0A660DZN9_9LACO</name>
<dbReference type="CDD" id="cd05466">
    <property type="entry name" value="PBP2_LTTR_substrate"/>
    <property type="match status" value="1"/>
</dbReference>
<reference evidence="6 7" key="1">
    <citation type="submission" date="2018-11" db="EMBL/GenBank/DDBJ databases">
        <authorList>
            <person name="Wuyts S."/>
        </authorList>
    </citation>
    <scope>NUCLEOTIDE SEQUENCE [LARGE SCALE GENOMIC DNA]</scope>
    <source>
        <strain evidence="6">Lactobacillus mudanjiangensis AMBF249</strain>
    </source>
</reference>
<dbReference type="PANTHER" id="PTHR30126">
    <property type="entry name" value="HTH-TYPE TRANSCRIPTIONAL REGULATOR"/>
    <property type="match status" value="1"/>
</dbReference>
<evidence type="ECO:0000313" key="7">
    <source>
        <dbReference type="Proteomes" id="UP000289996"/>
    </source>
</evidence>
<gene>
    <name evidence="6" type="ORF">MUDAN_MDHGFNIF_03447</name>
</gene>
<dbReference type="PROSITE" id="PS50931">
    <property type="entry name" value="HTH_LYSR"/>
    <property type="match status" value="1"/>
</dbReference>
<accession>A0A660DZN9</accession>
<protein>
    <recommendedName>
        <fullName evidence="5">HTH lysR-type domain-containing protein</fullName>
    </recommendedName>
</protein>
<evidence type="ECO:0000259" key="5">
    <source>
        <dbReference type="PROSITE" id="PS50931"/>
    </source>
</evidence>
<organism evidence="6 7">
    <name type="scientific">Lactiplantibacillus mudanjiangensis</name>
    <dbReference type="NCBI Taxonomy" id="1296538"/>
    <lineage>
        <taxon>Bacteria</taxon>
        <taxon>Bacillati</taxon>
        <taxon>Bacillota</taxon>
        <taxon>Bacilli</taxon>
        <taxon>Lactobacillales</taxon>
        <taxon>Lactobacillaceae</taxon>
        <taxon>Lactiplantibacillus</taxon>
    </lineage>
</organism>
<dbReference type="RefSeq" id="WP_165450069.1">
    <property type="nucleotide sequence ID" value="NZ_UYIG01000132.1"/>
</dbReference>
<dbReference type="GO" id="GO:0003700">
    <property type="term" value="F:DNA-binding transcription factor activity"/>
    <property type="evidence" value="ECO:0007669"/>
    <property type="project" value="InterPro"/>
</dbReference>
<evidence type="ECO:0000313" key="6">
    <source>
        <dbReference type="EMBL" id="VDG29311.1"/>
    </source>
</evidence>
<evidence type="ECO:0000256" key="1">
    <source>
        <dbReference type="ARBA" id="ARBA00009437"/>
    </source>
</evidence>
<evidence type="ECO:0000256" key="2">
    <source>
        <dbReference type="ARBA" id="ARBA00023015"/>
    </source>
</evidence>
<dbReference type="SUPFAM" id="SSF53850">
    <property type="entry name" value="Periplasmic binding protein-like II"/>
    <property type="match status" value="1"/>
</dbReference>
<proteinExistence type="inferred from homology"/>
<dbReference type="InterPro" id="IPR005119">
    <property type="entry name" value="LysR_subst-bd"/>
</dbReference>
<dbReference type="AlphaFoldDB" id="A0A660DZN9"/>
<dbReference type="GO" id="GO:0000976">
    <property type="term" value="F:transcription cis-regulatory region binding"/>
    <property type="evidence" value="ECO:0007669"/>
    <property type="project" value="TreeGrafter"/>
</dbReference>
<keyword evidence="2" id="KW-0805">Transcription regulation</keyword>
<sequence length="292" mass="33410">MEIRQLITFRTLVDTGNYTQTAHLLGYTQSTVSTQIKTLEQDLGAPLFSYRHRQLTLTNTGKRLIPLADHLLTDYQAIQQITTPTILSGPLKIAAPESLTIYQLPPILAEFRQRYPQVQLQLTNATCKYNQQQLIAGEADIAFMLWPTLTTTRLIDHDLGRQPMTGITSIHNTADFDQLSRSQLPFIINEPDCSYRNQFEHQLWQQHHRRPPLMELWSLEAIKQMVASDVGYSYLPTMTVQAAIDHRQLRAIPTSITNEIHAHLLTRQSSQLTPVITAFVDLVKQRWSTPEN</sequence>
<dbReference type="Pfam" id="PF00126">
    <property type="entry name" value="HTH_1"/>
    <property type="match status" value="1"/>
</dbReference>
<dbReference type="EMBL" id="UYIG01000132">
    <property type="protein sequence ID" value="VDG29311.1"/>
    <property type="molecule type" value="Genomic_DNA"/>
</dbReference>
<dbReference type="Proteomes" id="UP000289996">
    <property type="component" value="Unassembled WGS sequence"/>
</dbReference>